<dbReference type="Gene3D" id="3.40.50.1110">
    <property type="entry name" value="SGNH hydrolase"/>
    <property type="match status" value="1"/>
</dbReference>
<gene>
    <name evidence="3" type="ORF">ERS852551_01617</name>
</gene>
<evidence type="ECO:0000259" key="2">
    <source>
        <dbReference type="Pfam" id="PF16403"/>
    </source>
</evidence>
<dbReference type="PANTHER" id="PTHR30383">
    <property type="entry name" value="THIOESTERASE 1/PROTEASE 1/LYSOPHOSPHOLIPASE L1"/>
    <property type="match status" value="1"/>
</dbReference>
<evidence type="ECO:0000313" key="4">
    <source>
        <dbReference type="Proteomes" id="UP000095765"/>
    </source>
</evidence>
<dbReference type="RefSeq" id="WP_055244969.1">
    <property type="nucleotide sequence ID" value="NZ_CABIWA010000008.1"/>
</dbReference>
<dbReference type="AlphaFoldDB" id="A0A174Q7W4"/>
<keyword evidence="3" id="KW-0378">Hydrolase</keyword>
<organism evidence="3 4">
    <name type="scientific">Anaerotruncus colihominis</name>
    <dbReference type="NCBI Taxonomy" id="169435"/>
    <lineage>
        <taxon>Bacteria</taxon>
        <taxon>Bacillati</taxon>
        <taxon>Bacillota</taxon>
        <taxon>Clostridia</taxon>
        <taxon>Eubacteriales</taxon>
        <taxon>Oscillospiraceae</taxon>
        <taxon>Anaerotruncus</taxon>
    </lineage>
</organism>
<dbReference type="Pfam" id="PF16403">
    <property type="entry name" value="Bact_surface_Ig-like"/>
    <property type="match status" value="2"/>
</dbReference>
<proteinExistence type="predicted"/>
<reference evidence="3 4" key="1">
    <citation type="submission" date="2015-09" db="EMBL/GenBank/DDBJ databases">
        <authorList>
            <consortium name="Pathogen Informatics"/>
        </authorList>
    </citation>
    <scope>NUCLEOTIDE SEQUENCE [LARGE SCALE GENOMIC DNA]</scope>
    <source>
        <strain evidence="3 4">2789STDY5834939</strain>
    </source>
</reference>
<dbReference type="InterPro" id="IPR051532">
    <property type="entry name" value="Ester_Hydrolysis_Enzymes"/>
</dbReference>
<accession>A0A174Q7W4</accession>
<name>A0A174Q7W4_9FIRM</name>
<dbReference type="OrthoDB" id="1650541at2"/>
<evidence type="ECO:0000313" key="3">
    <source>
        <dbReference type="EMBL" id="CUP69392.1"/>
    </source>
</evidence>
<dbReference type="EMBL" id="CZBE01000010">
    <property type="protein sequence ID" value="CUP69392.1"/>
    <property type="molecule type" value="Genomic_DNA"/>
</dbReference>
<dbReference type="PANTHER" id="PTHR30383:SF5">
    <property type="entry name" value="SGNH HYDROLASE-TYPE ESTERASE DOMAIN-CONTAINING PROTEIN"/>
    <property type="match status" value="1"/>
</dbReference>
<feature type="domain" description="Pesticidal crystal protein Cry22Aa Ig-like" evidence="2">
    <location>
        <begin position="120"/>
        <end position="190"/>
    </location>
</feature>
<dbReference type="InterPro" id="IPR013783">
    <property type="entry name" value="Ig-like_fold"/>
</dbReference>
<dbReference type="Pfam" id="PF13472">
    <property type="entry name" value="Lipase_GDSL_2"/>
    <property type="match status" value="1"/>
</dbReference>
<evidence type="ECO:0000259" key="1">
    <source>
        <dbReference type="Pfam" id="PF13472"/>
    </source>
</evidence>
<dbReference type="SUPFAM" id="SSF52266">
    <property type="entry name" value="SGNH hydrolase"/>
    <property type="match status" value="1"/>
</dbReference>
<dbReference type="Gene3D" id="2.60.40.10">
    <property type="entry name" value="Immunoglobulins"/>
    <property type="match status" value="1"/>
</dbReference>
<dbReference type="InterPro" id="IPR013830">
    <property type="entry name" value="SGNH_hydro"/>
</dbReference>
<dbReference type="InterPro" id="IPR036514">
    <property type="entry name" value="SGNH_hydro_sf"/>
</dbReference>
<dbReference type="Proteomes" id="UP000095765">
    <property type="component" value="Unassembled WGS sequence"/>
</dbReference>
<sequence length="425" mass="46576">METKLDYQAAKPAKKRPKWLLAGSGAFVLLAAGAAALLTTHFSLNGSAETVVALGDRYREQGAQASIFGLDLSDRISSDGAVDDSTPGNYTIWYRLDGIPWSTPLARNVQIRDITIPELRLKGSPELTVALNSVFEDPGYDAVDNWDGDITGRVTVHGMVDTSAIGDYELVYEAADSSGNIARATRRVRVDNSSPLTMGIADFTLNGYFSDVILPETAPADESYLEDTVFIGDSITENGLAFGCYPYQSVWSKPALQPDTILDTPITIYGRSPKGRDLELTACEAAARFQPERVVVNVGSNCAFWMKPEDYAQHYEAFIDALRAASPNTLIVVSSIYPVDGRYDDSPNAVYTTNNDKCNRINFALAEVCRKKNVKFLNVAEALKGADGRALPDSLYSSDGIHPREETYQIIRNYILTHPYYGDET</sequence>
<dbReference type="InterPro" id="IPR032179">
    <property type="entry name" value="Cry22Aa_Ig-like"/>
</dbReference>
<feature type="domain" description="Pesticidal crystal protein Cry22Aa Ig-like" evidence="2">
    <location>
        <begin position="43"/>
        <end position="96"/>
    </location>
</feature>
<feature type="domain" description="SGNH hydrolase-type esterase" evidence="1">
    <location>
        <begin position="230"/>
        <end position="410"/>
    </location>
</feature>
<dbReference type="GO" id="GO:0004622">
    <property type="term" value="F:phosphatidylcholine lysophospholipase activity"/>
    <property type="evidence" value="ECO:0007669"/>
    <property type="project" value="TreeGrafter"/>
</dbReference>
<protein>
    <submittedName>
        <fullName evidence="3">GDSL-like Lipase/Acylhydrolase</fullName>
    </submittedName>
</protein>